<gene>
    <name evidence="1" type="ordered locus">amb1145</name>
</gene>
<accession>Q2W876</accession>
<evidence type="ECO:0000313" key="1">
    <source>
        <dbReference type="EMBL" id="BAE49949.1"/>
    </source>
</evidence>
<organism evidence="1 2">
    <name type="scientific">Paramagnetospirillum magneticum (strain ATCC 700264 / AMB-1)</name>
    <name type="common">Magnetospirillum magneticum</name>
    <dbReference type="NCBI Taxonomy" id="342108"/>
    <lineage>
        <taxon>Bacteria</taxon>
        <taxon>Pseudomonadati</taxon>
        <taxon>Pseudomonadota</taxon>
        <taxon>Alphaproteobacteria</taxon>
        <taxon>Rhodospirillales</taxon>
        <taxon>Magnetospirillaceae</taxon>
        <taxon>Paramagnetospirillum</taxon>
    </lineage>
</organism>
<dbReference type="KEGG" id="mag:amb1145"/>
<keyword evidence="2" id="KW-1185">Reference proteome</keyword>
<dbReference type="AlphaFoldDB" id="Q2W876"/>
<reference evidence="1 2" key="1">
    <citation type="journal article" date="2005" name="DNA Res.">
        <title>Complete genome sequence of the facultative anaerobic magnetotactic bacterium Magnetospirillum sp. strain AMB-1.</title>
        <authorList>
            <person name="Matsunaga T."/>
            <person name="Okamura Y."/>
            <person name="Fukuda Y."/>
            <person name="Wahyudi A.T."/>
            <person name="Murase Y."/>
            <person name="Takeyama H."/>
        </authorList>
    </citation>
    <scope>NUCLEOTIDE SEQUENCE [LARGE SCALE GENOMIC DNA]</scope>
    <source>
        <strain evidence="2">ATCC 700264 / AMB-1</strain>
    </source>
</reference>
<dbReference type="EMBL" id="AP007255">
    <property type="protein sequence ID" value="BAE49949.1"/>
    <property type="molecule type" value="Genomic_DNA"/>
</dbReference>
<dbReference type="Proteomes" id="UP000007058">
    <property type="component" value="Chromosome"/>
</dbReference>
<proteinExistence type="predicted"/>
<evidence type="ECO:0000313" key="2">
    <source>
        <dbReference type="Proteomes" id="UP000007058"/>
    </source>
</evidence>
<sequence>MSSKITIHGSVVNVIENNNAPIYIDARAVDVDASVSNGTSRASAEIPNFECSPDYTRVSLRGKAFRFGALQASIIRILHGASTTSSPWVSERHLLAQTGSRSEALRHVFRNHDRDALFEMDPLGRVRLRL</sequence>
<name>Q2W876_PARM1</name>
<protein>
    <submittedName>
        <fullName evidence="1">Uncharacterized protein</fullName>
    </submittedName>
</protein>
<dbReference type="HOGENOM" id="CLU_1935486_0_0_5"/>